<sequence>MYETFEKLPDGKKEQIIQVCIEEFIENGYQNASTNTIVKRLGISKGVLFLYFKNKKNLYLYLVEYIMEFFIQDYFEEYAGGPVININVFDNLGEYYKELMQKKPELFLFMLQAFVNTPAELKEEIDARHNQAHDSLFRHMNNEGFRPGIDIHLVDDLLHMVSYYVGQLITNDLKGKDLNTIIKDEINKNIVRYAELFAKYVDILKYGVYER</sequence>
<dbReference type="InterPro" id="IPR009057">
    <property type="entry name" value="Homeodomain-like_sf"/>
</dbReference>
<dbReference type="RefSeq" id="WP_005816849.1">
    <property type="nucleotide sequence ID" value="NZ_CABKQQ010000060.1"/>
</dbReference>
<name>A0A098AYZ4_DESHA</name>
<proteinExistence type="predicted"/>
<evidence type="ECO:0000259" key="3">
    <source>
        <dbReference type="PROSITE" id="PS50977"/>
    </source>
</evidence>
<dbReference type="Gene3D" id="1.10.357.10">
    <property type="entry name" value="Tetracycline Repressor, domain 2"/>
    <property type="match status" value="1"/>
</dbReference>
<organism evidence="4">
    <name type="scientific">Desulfitobacterium hafniense</name>
    <name type="common">Desulfitobacterium frappieri</name>
    <dbReference type="NCBI Taxonomy" id="49338"/>
    <lineage>
        <taxon>Bacteria</taxon>
        <taxon>Bacillati</taxon>
        <taxon>Bacillota</taxon>
        <taxon>Clostridia</taxon>
        <taxon>Eubacteriales</taxon>
        <taxon>Desulfitobacteriaceae</taxon>
        <taxon>Desulfitobacterium</taxon>
    </lineage>
</organism>
<dbReference type="SUPFAM" id="SSF48498">
    <property type="entry name" value="Tetracyclin repressor-like, C-terminal domain"/>
    <property type="match status" value="1"/>
</dbReference>
<evidence type="ECO:0000256" key="1">
    <source>
        <dbReference type="ARBA" id="ARBA00023125"/>
    </source>
</evidence>
<evidence type="ECO:0000256" key="2">
    <source>
        <dbReference type="PROSITE-ProRule" id="PRU00335"/>
    </source>
</evidence>
<accession>A0A098AYZ4</accession>
<dbReference type="PATRIC" id="fig|49338.4.peg.1560"/>
<reference evidence="4" key="1">
    <citation type="submission" date="2014-07" db="EMBL/GenBank/DDBJ databases">
        <authorList>
            <person name="Hornung V.Bastian."/>
        </authorList>
    </citation>
    <scope>NUCLEOTIDE SEQUENCE</scope>
    <source>
        <strain evidence="4">PCE-S</strain>
    </source>
</reference>
<dbReference type="PANTHER" id="PTHR43479:SF11">
    <property type="entry name" value="ACREF_ENVCD OPERON REPRESSOR-RELATED"/>
    <property type="match status" value="1"/>
</dbReference>
<dbReference type="GO" id="GO:0003677">
    <property type="term" value="F:DNA binding"/>
    <property type="evidence" value="ECO:0007669"/>
    <property type="project" value="UniProtKB-UniRule"/>
</dbReference>
<dbReference type="EMBL" id="LOCK01000015">
    <property type="protein sequence ID" value="KTE92368.1"/>
    <property type="molecule type" value="Genomic_DNA"/>
</dbReference>
<dbReference type="OrthoDB" id="9780939at2"/>
<dbReference type="PRINTS" id="PR00455">
    <property type="entry name" value="HTHTETR"/>
</dbReference>
<gene>
    <name evidence="5" type="ORF">AT727_19460</name>
    <name evidence="4" type="ORF">DPCES_1450</name>
</gene>
<protein>
    <submittedName>
        <fullName evidence="5">TetR family transcriptional regulator</fullName>
    </submittedName>
    <submittedName>
        <fullName evidence="4">Transcriptional regulator, TetR</fullName>
    </submittedName>
</protein>
<dbReference type="AlphaFoldDB" id="A0A098AYZ4"/>
<dbReference type="Pfam" id="PF00440">
    <property type="entry name" value="TetR_N"/>
    <property type="match status" value="1"/>
</dbReference>
<dbReference type="InterPro" id="IPR001647">
    <property type="entry name" value="HTH_TetR"/>
</dbReference>
<evidence type="ECO:0000313" key="6">
    <source>
        <dbReference type="Proteomes" id="UP000054623"/>
    </source>
</evidence>
<evidence type="ECO:0000313" key="5">
    <source>
        <dbReference type="EMBL" id="KTE92368.1"/>
    </source>
</evidence>
<feature type="DNA-binding region" description="H-T-H motif" evidence="2">
    <location>
        <begin position="33"/>
        <end position="52"/>
    </location>
</feature>
<dbReference type="OMA" id="KAITECF"/>
<dbReference type="SMR" id="A0A098AYZ4"/>
<dbReference type="SUPFAM" id="SSF46689">
    <property type="entry name" value="Homeodomain-like"/>
    <property type="match status" value="1"/>
</dbReference>
<dbReference type="PROSITE" id="PS50977">
    <property type="entry name" value="HTH_TETR_2"/>
    <property type="match status" value="1"/>
</dbReference>
<evidence type="ECO:0000313" key="4">
    <source>
        <dbReference type="EMBL" id="CDX01337.1"/>
    </source>
</evidence>
<dbReference type="InterPro" id="IPR050624">
    <property type="entry name" value="HTH-type_Tx_Regulator"/>
</dbReference>
<dbReference type="EMBL" id="LK996017">
    <property type="protein sequence ID" value="CDX01337.1"/>
    <property type="molecule type" value="Genomic_DNA"/>
</dbReference>
<reference evidence="5 6" key="2">
    <citation type="submission" date="2015-12" db="EMBL/GenBank/DDBJ databases">
        <title>Draft Genome Sequence of Desulfitobacterium hafniense Strain DH, a Sulfate-reducing Bacterium Isolated from Paddy Soils.</title>
        <authorList>
            <person name="Bao P."/>
            <person name="Zhang X."/>
            <person name="Li G."/>
        </authorList>
    </citation>
    <scope>NUCLEOTIDE SEQUENCE [LARGE SCALE GENOMIC DNA]</scope>
    <source>
        <strain evidence="5 6">DH</strain>
    </source>
</reference>
<dbReference type="PANTHER" id="PTHR43479">
    <property type="entry name" value="ACREF/ENVCD OPERON REPRESSOR-RELATED"/>
    <property type="match status" value="1"/>
</dbReference>
<dbReference type="Proteomes" id="UP000054623">
    <property type="component" value="Unassembled WGS sequence"/>
</dbReference>
<dbReference type="PROSITE" id="PS01081">
    <property type="entry name" value="HTH_TETR_1"/>
    <property type="match status" value="1"/>
</dbReference>
<keyword evidence="1 2" id="KW-0238">DNA-binding</keyword>
<dbReference type="InterPro" id="IPR023772">
    <property type="entry name" value="DNA-bd_HTH_TetR-type_CS"/>
</dbReference>
<dbReference type="InterPro" id="IPR036271">
    <property type="entry name" value="Tet_transcr_reg_TetR-rel_C_sf"/>
</dbReference>
<feature type="domain" description="HTH tetR-type" evidence="3">
    <location>
        <begin position="10"/>
        <end position="70"/>
    </location>
</feature>